<gene>
    <name evidence="2" type="ORF">F8O03_06810</name>
</gene>
<evidence type="ECO:0000313" key="3">
    <source>
        <dbReference type="Proteomes" id="UP000490386"/>
    </source>
</evidence>
<protein>
    <submittedName>
        <fullName evidence="2">DUF2809 domain-containing protein</fullName>
    </submittedName>
</protein>
<reference evidence="2 3" key="1">
    <citation type="submission" date="2019-09" db="EMBL/GenBank/DDBJ databases">
        <title>Phylogeny of genus Pseudoclavibacter and closely related genus.</title>
        <authorList>
            <person name="Li Y."/>
        </authorList>
    </citation>
    <scope>NUCLEOTIDE SEQUENCE [LARGE SCALE GENOMIC DNA]</scope>
    <source>
        <strain evidence="2 3">THG-MD12</strain>
    </source>
</reference>
<dbReference type="OrthoDB" id="3874273at2"/>
<keyword evidence="1" id="KW-0812">Transmembrane</keyword>
<proteinExistence type="predicted"/>
<evidence type="ECO:0000256" key="1">
    <source>
        <dbReference type="SAM" id="Phobius"/>
    </source>
</evidence>
<evidence type="ECO:0000313" key="2">
    <source>
        <dbReference type="EMBL" id="KAB1638116.1"/>
    </source>
</evidence>
<keyword evidence="1" id="KW-0472">Membrane</keyword>
<feature type="transmembrane region" description="Helical" evidence="1">
    <location>
        <begin position="23"/>
        <end position="42"/>
    </location>
</feature>
<keyword evidence="3" id="KW-1185">Reference proteome</keyword>
<dbReference type="AlphaFoldDB" id="A0A7J5B269"/>
<dbReference type="Pfam" id="PF10990">
    <property type="entry name" value="DUF2809"/>
    <property type="match status" value="1"/>
</dbReference>
<comment type="caution">
    <text evidence="2">The sequence shown here is derived from an EMBL/GenBank/DDBJ whole genome shotgun (WGS) entry which is preliminary data.</text>
</comment>
<feature type="transmembrane region" description="Helical" evidence="1">
    <location>
        <begin position="48"/>
        <end position="68"/>
    </location>
</feature>
<accession>A0A7J5B269</accession>
<sequence length="157" mass="16661">MKPRAQLPDSAERETSAGRRRRGAAAVLLAATVALGLATHFLLPDGAISDIAGDALYTGAVYLGVMLLAPRARPWLLATIAVGWSFAVELLQLTELPHRAAEVFAPARLVLGAGFDPRDLLVYALTGVLACAADLAVQRIPSRRAEDSRRAATPLIR</sequence>
<organism evidence="2 3">
    <name type="scientific">Pseudoclavibacter terrae</name>
    <dbReference type="NCBI Taxonomy" id="1530195"/>
    <lineage>
        <taxon>Bacteria</taxon>
        <taxon>Bacillati</taxon>
        <taxon>Actinomycetota</taxon>
        <taxon>Actinomycetes</taxon>
        <taxon>Micrococcales</taxon>
        <taxon>Microbacteriaceae</taxon>
        <taxon>Pseudoclavibacter</taxon>
    </lineage>
</organism>
<dbReference type="Proteomes" id="UP000490386">
    <property type="component" value="Unassembled WGS sequence"/>
</dbReference>
<dbReference type="InterPro" id="IPR021257">
    <property type="entry name" value="DUF2809"/>
</dbReference>
<name>A0A7J5B269_9MICO</name>
<dbReference type="EMBL" id="WBJX01000002">
    <property type="protein sequence ID" value="KAB1638116.1"/>
    <property type="molecule type" value="Genomic_DNA"/>
</dbReference>
<dbReference type="RefSeq" id="WP_151423216.1">
    <property type="nucleotide sequence ID" value="NZ_WBJX01000002.1"/>
</dbReference>
<keyword evidence="1" id="KW-1133">Transmembrane helix</keyword>